<feature type="compositionally biased region" description="Basic and acidic residues" evidence="1">
    <location>
        <begin position="409"/>
        <end position="432"/>
    </location>
</feature>
<dbReference type="Proteomes" id="UP000694388">
    <property type="component" value="Unplaced"/>
</dbReference>
<feature type="compositionally biased region" description="Polar residues" evidence="1">
    <location>
        <begin position="369"/>
        <end position="385"/>
    </location>
</feature>
<evidence type="ECO:0000313" key="3">
    <source>
        <dbReference type="Proteomes" id="UP000694388"/>
    </source>
</evidence>
<feature type="region of interest" description="Disordered" evidence="1">
    <location>
        <begin position="90"/>
        <end position="477"/>
    </location>
</feature>
<organism evidence="2 3">
    <name type="scientific">Eptatretus burgeri</name>
    <name type="common">Inshore hagfish</name>
    <dbReference type="NCBI Taxonomy" id="7764"/>
    <lineage>
        <taxon>Eukaryota</taxon>
        <taxon>Metazoa</taxon>
        <taxon>Chordata</taxon>
        <taxon>Craniata</taxon>
        <taxon>Vertebrata</taxon>
        <taxon>Cyclostomata</taxon>
        <taxon>Myxini</taxon>
        <taxon>Myxiniformes</taxon>
        <taxon>Myxinidae</taxon>
        <taxon>Eptatretinae</taxon>
        <taxon>Eptatretus</taxon>
    </lineage>
</organism>
<feature type="compositionally biased region" description="Basic and acidic residues" evidence="1">
    <location>
        <begin position="349"/>
        <end position="368"/>
    </location>
</feature>
<dbReference type="OMA" id="STWHEPS"/>
<dbReference type="Ensembl" id="ENSEBUT00000009013.1">
    <property type="protein sequence ID" value="ENSEBUP00000008509.1"/>
    <property type="gene ID" value="ENSEBUG00000005508.1"/>
</dbReference>
<sequence>MKTKPLAVNPFLSKPPVATPDPGIPLQQGVAPVFMQPMFGQQAPVPPPQYPLYGTPLPAPVWPPCFQTPVAPFANSGFVNGFTTSVLLKHGGQPGRGYPNRHRGQGKPGGRMYGKPPDGITSHAPLYERRPLGGVSARPQTPLRHQGSFPDTGFSTGWGEGSIALRGAGSGETWQQDTHARNKHSGQPDKKREALMQSSQSKPTPEPQPGPGGLTSQPSTASATPSNSPPSLDTKASVSPAIGLPLGPPATPRVPFSLPSGRLQPKVPACSDPGVPSTWHEPSPPNPTASRNTTPPPPARPRGSDGPPQGDGEPATTTTSRVGAEGTHDGAPAAPWGHPTDIPPMSFSEPRKPSYADICRRPPREITRESGSGSPPLQDECSSSEGVPEVIPTDCVEQGEQITQASPTVERRAVVERRPSPVRPREPRDIRRPLGRRFGPPPPGRGGPRRFPRGPERIGSYEMQAGSEIVEKKLENQ</sequence>
<reference evidence="2" key="2">
    <citation type="submission" date="2025-09" db="UniProtKB">
        <authorList>
            <consortium name="Ensembl"/>
        </authorList>
    </citation>
    <scope>IDENTIFICATION</scope>
</reference>
<feature type="compositionally biased region" description="Low complexity" evidence="1">
    <location>
        <begin position="215"/>
        <end position="231"/>
    </location>
</feature>
<keyword evidence="3" id="KW-1185">Reference proteome</keyword>
<reference evidence="2" key="1">
    <citation type="submission" date="2025-08" db="UniProtKB">
        <authorList>
            <consortium name="Ensembl"/>
        </authorList>
    </citation>
    <scope>IDENTIFICATION</scope>
</reference>
<proteinExistence type="predicted"/>
<name>A0A8C4Q1A7_EPTBU</name>
<feature type="region of interest" description="Disordered" evidence="1">
    <location>
        <begin position="1"/>
        <end position="23"/>
    </location>
</feature>
<dbReference type="AlphaFoldDB" id="A0A8C4Q1A7"/>
<protein>
    <submittedName>
        <fullName evidence="2">Uncharacterized protein</fullName>
    </submittedName>
</protein>
<evidence type="ECO:0000313" key="2">
    <source>
        <dbReference type="Ensembl" id="ENSEBUP00000008509.1"/>
    </source>
</evidence>
<evidence type="ECO:0000256" key="1">
    <source>
        <dbReference type="SAM" id="MobiDB-lite"/>
    </source>
</evidence>
<accession>A0A8C4Q1A7</accession>